<feature type="domain" description="Heterokaryon incompatibility" evidence="1">
    <location>
        <begin position="45"/>
        <end position="183"/>
    </location>
</feature>
<protein>
    <recommendedName>
        <fullName evidence="1">Heterokaryon incompatibility domain-containing protein</fullName>
    </recommendedName>
</protein>
<dbReference type="EMBL" id="JAKEKT020000007">
    <property type="protein sequence ID" value="KAL1649111.1"/>
    <property type="molecule type" value="Genomic_DNA"/>
</dbReference>
<accession>A0ABR3U1L9</accession>
<gene>
    <name evidence="2" type="ORF">SLS58_001683</name>
</gene>
<dbReference type="Pfam" id="PF26639">
    <property type="entry name" value="Het-6_barrel"/>
    <property type="match status" value="1"/>
</dbReference>
<dbReference type="PANTHER" id="PTHR24148">
    <property type="entry name" value="ANKYRIN REPEAT DOMAIN-CONTAINING PROTEIN 39 HOMOLOG-RELATED"/>
    <property type="match status" value="1"/>
</dbReference>
<dbReference type="PANTHER" id="PTHR24148:SF82">
    <property type="entry name" value="HETEROKARYON INCOMPATIBILITY DOMAIN-CONTAINING PROTEIN"/>
    <property type="match status" value="1"/>
</dbReference>
<dbReference type="InterPro" id="IPR010730">
    <property type="entry name" value="HET"/>
</dbReference>
<evidence type="ECO:0000313" key="2">
    <source>
        <dbReference type="EMBL" id="KAL1649111.1"/>
    </source>
</evidence>
<name>A0ABR3U1L9_9PEZI</name>
<dbReference type="Pfam" id="PF06985">
    <property type="entry name" value="HET"/>
    <property type="match status" value="1"/>
</dbReference>
<organism evidence="2 3">
    <name type="scientific">Diplodia intermedia</name>
    <dbReference type="NCBI Taxonomy" id="856260"/>
    <lineage>
        <taxon>Eukaryota</taxon>
        <taxon>Fungi</taxon>
        <taxon>Dikarya</taxon>
        <taxon>Ascomycota</taxon>
        <taxon>Pezizomycotina</taxon>
        <taxon>Dothideomycetes</taxon>
        <taxon>Dothideomycetes incertae sedis</taxon>
        <taxon>Botryosphaeriales</taxon>
        <taxon>Botryosphaeriaceae</taxon>
        <taxon>Diplodia</taxon>
    </lineage>
</organism>
<evidence type="ECO:0000313" key="3">
    <source>
        <dbReference type="Proteomes" id="UP001521184"/>
    </source>
</evidence>
<dbReference type="Proteomes" id="UP001521184">
    <property type="component" value="Unassembled WGS sequence"/>
</dbReference>
<keyword evidence="3" id="KW-1185">Reference proteome</keyword>
<evidence type="ECO:0000259" key="1">
    <source>
        <dbReference type="Pfam" id="PF06985"/>
    </source>
</evidence>
<dbReference type="InterPro" id="IPR052895">
    <property type="entry name" value="HetReg/Transcr_Mod"/>
</dbReference>
<reference evidence="2 3" key="1">
    <citation type="journal article" date="2023" name="Plant Dis.">
        <title>First Report of Diplodia intermedia Causing Canker and Dieback Diseases on Apple Trees in Canada.</title>
        <authorList>
            <person name="Ellouze W."/>
            <person name="Ilyukhin E."/>
            <person name="Sulman M."/>
            <person name="Ali S."/>
        </authorList>
    </citation>
    <scope>NUCLEOTIDE SEQUENCE [LARGE SCALE GENOMIC DNA]</scope>
    <source>
        <strain evidence="2 3">M45-28</strain>
    </source>
</reference>
<comment type="caution">
    <text evidence="2">The sequence shown here is derived from an EMBL/GenBank/DDBJ whole genome shotgun (WGS) entry which is preliminary data.</text>
</comment>
<proteinExistence type="predicted"/>
<sequence>MSNIYSQLKPGEIRLLVLHPGAFNDDICISLCTYDLEGSGTKEPYEAVSYVWGSTEFTKPIQSNGHELLVTASVETLLRQLRFLDVPRRLWIDGICVNQLDLAERSSQVLMMKTIFSAPSRVLIWVGEEDEDTVPAIRQFLEWGAKRPMRHRGGWRYGIGRNLGAVQRFTSRPWFHRVWTFQEVCLSPDADVICGRFRLSWMCVLEAAWKLASTSMLQNAFGQAADSMFALVLFSPLVEGRERRTPELLDLLRLGRNREATDDRDKVFGILGLLRPEEEAVIIPDYSMDVTELYVHCARTILTSSRDLRLLTSCLGPAQSQSLPSWVPDWRVKRRTAVLQGFDWGVEQDEIYHLNGTEASDHDAASVVRGKTLHQRGAYLGTVVSARSPKEFLQALKDCSQYSYHRLDKRWNGFAPAFRKLLRSLSLAERYHQTGESSQIALMRTLSANRLPETKVMREFVLQAAEAAHKQLRTLLVRIHRHMMEQHADPAQSSFAKSLVEQVSRDDHPVDYGPIMAFAYEYAERTPDLGPKRPDWIRIGKEEDRIPPEWAETLLAIHARQKGAAGEAAAGEDAGGLQDVRDFLAVCDIAWTILDYRLTSFGGGSGLALVPARQKLFYNLPSTGVVDKMGSNMLTFSSSRVVFKTDDGLVGLGPDYLAEGDEVWDLVGGDVPFLLRQEPSDSDHGAGRRYRLVGECYVHGIMSGELWKDGSDQSQIPSLRGKDLKFETVQIV</sequence>